<protein>
    <submittedName>
        <fullName evidence="1">Uncharacterized protein</fullName>
    </submittedName>
</protein>
<name>A0ACC3SFP7_9PEZI</name>
<dbReference type="EMBL" id="JAMKPW020000012">
    <property type="protein sequence ID" value="KAK8212854.1"/>
    <property type="molecule type" value="Genomic_DNA"/>
</dbReference>
<sequence>MLFRPRCSVKPDRPLAQFQCLHQRIPQRQFHASPARKQDEGMPDHYATLGLPSSATAGDIKNRPDPTALANTSPGNFTPSRKPTIQT</sequence>
<organism evidence="1 2">
    <name type="scientific">Zalaria obscura</name>
    <dbReference type="NCBI Taxonomy" id="2024903"/>
    <lineage>
        <taxon>Eukaryota</taxon>
        <taxon>Fungi</taxon>
        <taxon>Dikarya</taxon>
        <taxon>Ascomycota</taxon>
        <taxon>Pezizomycotina</taxon>
        <taxon>Dothideomycetes</taxon>
        <taxon>Dothideomycetidae</taxon>
        <taxon>Dothideales</taxon>
        <taxon>Zalariaceae</taxon>
        <taxon>Zalaria</taxon>
    </lineage>
</organism>
<proteinExistence type="predicted"/>
<reference evidence="1" key="1">
    <citation type="submission" date="2024-02" db="EMBL/GenBank/DDBJ databases">
        <title>Metagenome Assembled Genome of Zalaria obscura JY119.</title>
        <authorList>
            <person name="Vighnesh L."/>
            <person name="Jagadeeshwari U."/>
            <person name="Venkata Ramana C."/>
            <person name="Sasikala C."/>
        </authorList>
    </citation>
    <scope>NUCLEOTIDE SEQUENCE</scope>
    <source>
        <strain evidence="1">JY119</strain>
    </source>
</reference>
<keyword evidence="2" id="KW-1185">Reference proteome</keyword>
<comment type="caution">
    <text evidence="1">The sequence shown here is derived from an EMBL/GenBank/DDBJ whole genome shotgun (WGS) entry which is preliminary data.</text>
</comment>
<accession>A0ACC3SFP7</accession>
<gene>
    <name evidence="1" type="ORF">M8818_003019</name>
</gene>
<evidence type="ECO:0000313" key="1">
    <source>
        <dbReference type="EMBL" id="KAK8212854.1"/>
    </source>
</evidence>
<evidence type="ECO:0000313" key="2">
    <source>
        <dbReference type="Proteomes" id="UP001320706"/>
    </source>
</evidence>
<dbReference type="Proteomes" id="UP001320706">
    <property type="component" value="Unassembled WGS sequence"/>
</dbReference>